<dbReference type="GO" id="GO:0005886">
    <property type="term" value="C:plasma membrane"/>
    <property type="evidence" value="ECO:0007669"/>
    <property type="project" value="TreeGrafter"/>
</dbReference>
<dbReference type="Pfam" id="PF16209">
    <property type="entry name" value="PhoLip_ATPase_N"/>
    <property type="match status" value="1"/>
</dbReference>
<dbReference type="InterPro" id="IPR023298">
    <property type="entry name" value="ATPase_P-typ_TM_dom_sf"/>
</dbReference>
<dbReference type="InterPro" id="IPR032631">
    <property type="entry name" value="P-type_ATPase_N"/>
</dbReference>
<dbReference type="SUPFAM" id="SSF81653">
    <property type="entry name" value="Calcium ATPase, transduction domain A"/>
    <property type="match status" value="1"/>
</dbReference>
<evidence type="ECO:0000256" key="1">
    <source>
        <dbReference type="SAM" id="Phobius"/>
    </source>
</evidence>
<feature type="transmembrane region" description="Helical" evidence="1">
    <location>
        <begin position="72"/>
        <end position="89"/>
    </location>
</feature>
<accession>A0A8B9U865</accession>
<dbReference type="GO" id="GO:0005802">
    <property type="term" value="C:trans-Golgi network"/>
    <property type="evidence" value="ECO:0007669"/>
    <property type="project" value="TreeGrafter"/>
</dbReference>
<sequence length="273" mass="30677">MDDRDPASGCLHEKKKLPAFTWEVRANNRSYHMQFKKKFAFCLTKKKYAGNAIKTAKYNILTFLPLNLYEQFHRMANVYFVFVILLQTIPEISTLPWYTLLFPLSCLLTIRALRDLIDDIGRHQSDRNINNRPCEILSGKSFRWQKWCDICVGDIVRLRKESFVPADMLLLCSSEPSSLCYVETADIDGETNLKFRQALPVTHRELTSEGSVAAFDGEPPAQARMCLSPWDHTRVASEGLHAPVGLTLSPGAPSATTPPGGCACPCHKAGGWL</sequence>
<reference evidence="3" key="1">
    <citation type="submission" date="2025-05" db="UniProtKB">
        <authorList>
            <consortium name="Ensembl"/>
        </authorList>
    </citation>
    <scope>IDENTIFICATION</scope>
</reference>
<dbReference type="SUPFAM" id="SSF81665">
    <property type="entry name" value="Calcium ATPase, transmembrane domain M"/>
    <property type="match status" value="1"/>
</dbReference>
<name>A0A8B9U865_9AVES</name>
<dbReference type="Ensembl" id="ENSAZOT00000005764.1">
    <property type="protein sequence ID" value="ENSAZOP00000005395.1"/>
    <property type="gene ID" value="ENSAZOG00000003462.1"/>
</dbReference>
<feature type="domain" description="P-type ATPase N-terminal" evidence="2">
    <location>
        <begin position="27"/>
        <end position="100"/>
    </location>
</feature>
<keyword evidence="4" id="KW-1185">Reference proteome</keyword>
<keyword evidence="1" id="KW-0472">Membrane</keyword>
<dbReference type="PANTHER" id="PTHR24092:SF78">
    <property type="entry name" value="PHOSPHOLIPID-TRANSPORTING ATPASE IK"/>
    <property type="match status" value="1"/>
</dbReference>
<proteinExistence type="predicted"/>
<evidence type="ECO:0000313" key="3">
    <source>
        <dbReference type="Ensembl" id="ENSAZOP00000005450.1"/>
    </source>
</evidence>
<dbReference type="Proteomes" id="UP000694549">
    <property type="component" value="Unplaced"/>
</dbReference>
<evidence type="ECO:0000259" key="2">
    <source>
        <dbReference type="Pfam" id="PF16209"/>
    </source>
</evidence>
<keyword evidence="1" id="KW-0812">Transmembrane</keyword>
<protein>
    <submittedName>
        <fullName evidence="3">ATPase phospholipid transporting 8B3</fullName>
    </submittedName>
</protein>
<dbReference type="Ensembl" id="ENSAZOT00000005816.1">
    <property type="protein sequence ID" value="ENSAZOP00000005450.1"/>
    <property type="gene ID" value="ENSAZOG00000003462.1"/>
</dbReference>
<dbReference type="GO" id="GO:0045332">
    <property type="term" value="P:phospholipid translocation"/>
    <property type="evidence" value="ECO:0007669"/>
    <property type="project" value="TreeGrafter"/>
</dbReference>
<dbReference type="InterPro" id="IPR008250">
    <property type="entry name" value="ATPase_P-typ_transduc_dom_A_sf"/>
</dbReference>
<dbReference type="GO" id="GO:0140326">
    <property type="term" value="F:ATPase-coupled intramembrane lipid transporter activity"/>
    <property type="evidence" value="ECO:0007669"/>
    <property type="project" value="TreeGrafter"/>
</dbReference>
<dbReference type="PANTHER" id="PTHR24092">
    <property type="entry name" value="PROBABLE PHOSPHOLIPID-TRANSPORTING ATPASE"/>
    <property type="match status" value="1"/>
</dbReference>
<keyword evidence="1" id="KW-1133">Transmembrane helix</keyword>
<dbReference type="GO" id="GO:0007030">
    <property type="term" value="P:Golgi organization"/>
    <property type="evidence" value="ECO:0007669"/>
    <property type="project" value="TreeGrafter"/>
</dbReference>
<dbReference type="AlphaFoldDB" id="A0A8B9U865"/>
<organism evidence="3 4">
    <name type="scientific">Anas zonorhyncha</name>
    <name type="common">Eastern spot-billed duck</name>
    <dbReference type="NCBI Taxonomy" id="75864"/>
    <lineage>
        <taxon>Eukaryota</taxon>
        <taxon>Metazoa</taxon>
        <taxon>Chordata</taxon>
        <taxon>Craniata</taxon>
        <taxon>Vertebrata</taxon>
        <taxon>Euteleostomi</taxon>
        <taxon>Archelosauria</taxon>
        <taxon>Archosauria</taxon>
        <taxon>Dinosauria</taxon>
        <taxon>Saurischia</taxon>
        <taxon>Theropoda</taxon>
        <taxon>Coelurosauria</taxon>
        <taxon>Aves</taxon>
        <taxon>Neognathae</taxon>
        <taxon>Galloanserae</taxon>
        <taxon>Anseriformes</taxon>
        <taxon>Anatidae</taxon>
        <taxon>Anatinae</taxon>
        <taxon>Anas</taxon>
    </lineage>
</organism>
<evidence type="ECO:0000313" key="4">
    <source>
        <dbReference type="Proteomes" id="UP000694549"/>
    </source>
</evidence>
<dbReference type="Gene3D" id="2.70.150.10">
    <property type="entry name" value="Calcium-transporting ATPase, cytoplasmic transduction domain A"/>
    <property type="match status" value="1"/>
</dbReference>